<proteinExistence type="predicted"/>
<protein>
    <submittedName>
        <fullName evidence="1">Uncharacterized protein</fullName>
    </submittedName>
</protein>
<accession>A0A2P2N693</accession>
<sequence length="46" mass="5383">MLFPLDFCPFLFLLSKMNCYPQFSVFVHAQICAYLCVPLYFPDSVL</sequence>
<dbReference type="EMBL" id="GGEC01057494">
    <property type="protein sequence ID" value="MBX37978.1"/>
    <property type="molecule type" value="Transcribed_RNA"/>
</dbReference>
<reference evidence="1" key="1">
    <citation type="submission" date="2018-02" db="EMBL/GenBank/DDBJ databases">
        <title>Rhizophora mucronata_Transcriptome.</title>
        <authorList>
            <person name="Meera S.P."/>
            <person name="Sreeshan A."/>
            <person name="Augustine A."/>
        </authorList>
    </citation>
    <scope>NUCLEOTIDE SEQUENCE</scope>
    <source>
        <tissue evidence="1">Leaf</tissue>
    </source>
</reference>
<organism evidence="1">
    <name type="scientific">Rhizophora mucronata</name>
    <name type="common">Asiatic mangrove</name>
    <dbReference type="NCBI Taxonomy" id="61149"/>
    <lineage>
        <taxon>Eukaryota</taxon>
        <taxon>Viridiplantae</taxon>
        <taxon>Streptophyta</taxon>
        <taxon>Embryophyta</taxon>
        <taxon>Tracheophyta</taxon>
        <taxon>Spermatophyta</taxon>
        <taxon>Magnoliopsida</taxon>
        <taxon>eudicotyledons</taxon>
        <taxon>Gunneridae</taxon>
        <taxon>Pentapetalae</taxon>
        <taxon>rosids</taxon>
        <taxon>fabids</taxon>
        <taxon>Malpighiales</taxon>
        <taxon>Rhizophoraceae</taxon>
        <taxon>Rhizophora</taxon>
    </lineage>
</organism>
<name>A0A2P2N693_RHIMU</name>
<dbReference type="AlphaFoldDB" id="A0A2P2N693"/>
<evidence type="ECO:0000313" key="1">
    <source>
        <dbReference type="EMBL" id="MBX37978.1"/>
    </source>
</evidence>